<gene>
    <name evidence="3" type="ORF">HW347_06940</name>
</gene>
<evidence type="ECO:0000256" key="1">
    <source>
        <dbReference type="ARBA" id="ARBA00022679"/>
    </source>
</evidence>
<reference evidence="3 4" key="1">
    <citation type="submission" date="2020-06" db="EMBL/GenBank/DDBJ databases">
        <authorList>
            <person name="Isaeva M.P."/>
            <person name="Chernysheva N.Y."/>
        </authorList>
    </citation>
    <scope>NUCLEOTIDE SEQUENCE [LARGE SCALE GENOMIC DNA]</scope>
    <source>
        <strain evidence="3 4">KMM 6746</strain>
    </source>
</reference>
<dbReference type="PANTHER" id="PTHR13947">
    <property type="entry name" value="GNAT FAMILY N-ACETYLTRANSFERASE"/>
    <property type="match status" value="1"/>
</dbReference>
<dbReference type="PROSITE" id="PS51186">
    <property type="entry name" value="GNAT"/>
    <property type="match status" value="1"/>
</dbReference>
<evidence type="ECO:0000313" key="3">
    <source>
        <dbReference type="EMBL" id="MBT2160994.1"/>
    </source>
</evidence>
<dbReference type="CDD" id="cd04301">
    <property type="entry name" value="NAT_SF"/>
    <property type="match status" value="1"/>
</dbReference>
<dbReference type="Pfam" id="PF00583">
    <property type="entry name" value="Acetyltransf_1"/>
    <property type="match status" value="1"/>
</dbReference>
<protein>
    <submittedName>
        <fullName evidence="3">GNAT family N-acetyltransferase</fullName>
    </submittedName>
</protein>
<dbReference type="InterPro" id="IPR050769">
    <property type="entry name" value="NAT_camello-type"/>
</dbReference>
<comment type="caution">
    <text evidence="3">The sequence shown here is derived from an EMBL/GenBank/DDBJ whole genome shotgun (WGS) entry which is preliminary data.</text>
</comment>
<dbReference type="InterPro" id="IPR000182">
    <property type="entry name" value="GNAT_dom"/>
</dbReference>
<dbReference type="SUPFAM" id="SSF55729">
    <property type="entry name" value="Acyl-CoA N-acyltransferases (Nat)"/>
    <property type="match status" value="1"/>
</dbReference>
<dbReference type="RefSeq" id="WP_214611175.1">
    <property type="nucleotide sequence ID" value="NZ_JACATN010000002.1"/>
</dbReference>
<accession>A0ABS5WCL6</accession>
<reference evidence="4" key="2">
    <citation type="submission" date="2023-07" db="EMBL/GenBank/DDBJ databases">
        <title>Zobellia barbeyronii sp. nov., a new marine flavobacterium, isolated from green and red algae.</title>
        <authorList>
            <person name="Nedashkovskaya O.I."/>
            <person name="Otstavnykh N."/>
            <person name="Zhukova N."/>
            <person name="Guzev K."/>
            <person name="Chausova V."/>
            <person name="Tekutyeva L."/>
            <person name="Mikhailov V."/>
            <person name="Isaeva M."/>
        </authorList>
    </citation>
    <scope>NUCLEOTIDE SEQUENCE [LARGE SCALE GENOMIC DNA]</scope>
    <source>
        <strain evidence="4">KMM 6746</strain>
    </source>
</reference>
<dbReference type="InterPro" id="IPR016181">
    <property type="entry name" value="Acyl_CoA_acyltransferase"/>
</dbReference>
<evidence type="ECO:0000313" key="4">
    <source>
        <dbReference type="Proteomes" id="UP000740413"/>
    </source>
</evidence>
<keyword evidence="4" id="KW-1185">Reference proteome</keyword>
<evidence type="ECO:0000259" key="2">
    <source>
        <dbReference type="PROSITE" id="PS51186"/>
    </source>
</evidence>
<dbReference type="Gene3D" id="3.40.630.30">
    <property type="match status" value="1"/>
</dbReference>
<proteinExistence type="predicted"/>
<feature type="domain" description="N-acetyltransferase" evidence="2">
    <location>
        <begin position="1"/>
        <end position="150"/>
    </location>
</feature>
<keyword evidence="1" id="KW-0808">Transferase</keyword>
<sequence length="150" mass="17100">MVRIERTTFKNENFSGLVAKLDAYLSHTDGDEHDFYHQYNGIESLNQVVIAYLNDVAVGCGAIKKVDSDSVEVKRMYVSPETRGQGIASLLLKELEEWATELEYKNCILETGKRQPEAIALYTKNKYQEIPNYGQYEGMENSVCFKKTLT</sequence>
<dbReference type="PANTHER" id="PTHR13947:SF37">
    <property type="entry name" value="LD18367P"/>
    <property type="match status" value="1"/>
</dbReference>
<organism evidence="3 4">
    <name type="scientific">Zobellia barbeyronii</name>
    <dbReference type="NCBI Taxonomy" id="2748009"/>
    <lineage>
        <taxon>Bacteria</taxon>
        <taxon>Pseudomonadati</taxon>
        <taxon>Bacteroidota</taxon>
        <taxon>Flavobacteriia</taxon>
        <taxon>Flavobacteriales</taxon>
        <taxon>Flavobacteriaceae</taxon>
        <taxon>Zobellia</taxon>
    </lineage>
</organism>
<dbReference type="EMBL" id="JACATN010000002">
    <property type="protein sequence ID" value="MBT2160994.1"/>
    <property type="molecule type" value="Genomic_DNA"/>
</dbReference>
<dbReference type="Proteomes" id="UP000740413">
    <property type="component" value="Unassembled WGS sequence"/>
</dbReference>
<name>A0ABS5WCL6_9FLAO</name>